<keyword evidence="3" id="KW-0677">Repeat</keyword>
<dbReference type="InterPro" id="IPR055142">
    <property type="entry name" value="ZER1-like_C"/>
</dbReference>
<evidence type="ECO:0000259" key="8">
    <source>
        <dbReference type="Pfam" id="PF22964"/>
    </source>
</evidence>
<evidence type="ECO:0000256" key="7">
    <source>
        <dbReference type="PROSITE-ProRule" id="PRU00259"/>
    </source>
</evidence>
<dbReference type="Gene3D" id="1.25.10.10">
    <property type="entry name" value="Leucine-rich Repeat Variant"/>
    <property type="match status" value="1"/>
</dbReference>
<dbReference type="InterPro" id="IPR006553">
    <property type="entry name" value="Leu-rich_rpt_Cys-con_subtyp"/>
</dbReference>
<keyword evidence="4" id="KW-0833">Ubl conjugation pathway</keyword>
<feature type="domain" description="Protein zer-1 homolog-like C-terminal" evidence="8">
    <location>
        <begin position="402"/>
        <end position="759"/>
    </location>
</feature>
<dbReference type="PANTHER" id="PTHR12904:SF23">
    <property type="entry name" value="PROTEIN ZER-1 HOMOLOG"/>
    <property type="match status" value="1"/>
</dbReference>
<comment type="similarity">
    <text evidence="1">Belongs to the zyg-11 family.</text>
</comment>
<dbReference type="SUPFAM" id="SSF48371">
    <property type="entry name" value="ARM repeat"/>
    <property type="match status" value="1"/>
</dbReference>
<evidence type="ECO:0000256" key="5">
    <source>
        <dbReference type="ARBA" id="ARBA00067612"/>
    </source>
</evidence>
<dbReference type="AlphaFoldDB" id="A0A9P0CHY7"/>
<dbReference type="SUPFAM" id="SSF52047">
    <property type="entry name" value="RNI-like"/>
    <property type="match status" value="1"/>
</dbReference>
<evidence type="ECO:0000256" key="1">
    <source>
        <dbReference type="ARBA" id="ARBA00009420"/>
    </source>
</evidence>
<dbReference type="Proteomes" id="UP001153636">
    <property type="component" value="Chromosome 1"/>
</dbReference>
<dbReference type="InterPro" id="IPR056845">
    <property type="entry name" value="LRR_Zer-1"/>
</dbReference>
<evidence type="ECO:0000256" key="3">
    <source>
        <dbReference type="ARBA" id="ARBA00022737"/>
    </source>
</evidence>
<proteinExistence type="inferred from homology"/>
<dbReference type="InterPro" id="IPR011989">
    <property type="entry name" value="ARM-like"/>
</dbReference>
<reference evidence="10" key="1">
    <citation type="submission" date="2022-01" db="EMBL/GenBank/DDBJ databases">
        <authorList>
            <person name="King R."/>
        </authorList>
    </citation>
    <scope>NUCLEOTIDE SEQUENCE</scope>
</reference>
<keyword evidence="2" id="KW-0433">Leucine-rich repeat</keyword>
<organism evidence="10 11">
    <name type="scientific">Psylliodes chrysocephalus</name>
    <dbReference type="NCBI Taxonomy" id="3402493"/>
    <lineage>
        <taxon>Eukaryota</taxon>
        <taxon>Metazoa</taxon>
        <taxon>Ecdysozoa</taxon>
        <taxon>Arthropoda</taxon>
        <taxon>Hexapoda</taxon>
        <taxon>Insecta</taxon>
        <taxon>Pterygota</taxon>
        <taxon>Neoptera</taxon>
        <taxon>Endopterygota</taxon>
        <taxon>Coleoptera</taxon>
        <taxon>Polyphaga</taxon>
        <taxon>Cucujiformia</taxon>
        <taxon>Chrysomeloidea</taxon>
        <taxon>Chrysomelidae</taxon>
        <taxon>Galerucinae</taxon>
        <taxon>Alticini</taxon>
        <taxon>Psylliodes</taxon>
    </lineage>
</organism>
<dbReference type="Pfam" id="PF22964">
    <property type="entry name" value="ZER1-like_2nd"/>
    <property type="match status" value="1"/>
</dbReference>
<dbReference type="GO" id="GO:0031462">
    <property type="term" value="C:Cul2-RING ubiquitin ligase complex"/>
    <property type="evidence" value="ECO:0007669"/>
    <property type="project" value="TreeGrafter"/>
</dbReference>
<evidence type="ECO:0000256" key="2">
    <source>
        <dbReference type="ARBA" id="ARBA00022614"/>
    </source>
</evidence>
<evidence type="ECO:0000256" key="6">
    <source>
        <dbReference type="ARBA" id="ARBA00081214"/>
    </source>
</evidence>
<dbReference type="InterPro" id="IPR051341">
    <property type="entry name" value="Zyg-11_UBL_adapter"/>
</dbReference>
<dbReference type="InterPro" id="IPR016024">
    <property type="entry name" value="ARM-type_fold"/>
</dbReference>
<evidence type="ECO:0000313" key="10">
    <source>
        <dbReference type="EMBL" id="CAH1098987.1"/>
    </source>
</evidence>
<dbReference type="Pfam" id="PF25013">
    <property type="entry name" value="LRR_Zer-1"/>
    <property type="match status" value="1"/>
</dbReference>
<evidence type="ECO:0000256" key="4">
    <source>
        <dbReference type="ARBA" id="ARBA00022786"/>
    </source>
</evidence>
<name>A0A9P0CHY7_9CUCU</name>
<dbReference type="FunFam" id="1.25.10.10:FF:000111">
    <property type="entry name" value="Protein zer-1 homolog"/>
    <property type="match status" value="1"/>
</dbReference>
<dbReference type="PANTHER" id="PTHR12904">
    <property type="match status" value="1"/>
</dbReference>
<gene>
    <name evidence="10" type="ORF">PSYICH_LOCUS737</name>
</gene>
<dbReference type="OrthoDB" id="5783533at2759"/>
<dbReference type="SMART" id="SM00367">
    <property type="entry name" value="LRR_CC"/>
    <property type="match status" value="3"/>
</dbReference>
<dbReference type="InterPro" id="IPR000225">
    <property type="entry name" value="Armadillo"/>
</dbReference>
<feature type="repeat" description="ARM" evidence="7">
    <location>
        <begin position="616"/>
        <end position="648"/>
    </location>
</feature>
<keyword evidence="11" id="KW-1185">Reference proteome</keyword>
<dbReference type="Gene3D" id="3.80.10.10">
    <property type="entry name" value="Ribonuclease Inhibitor"/>
    <property type="match status" value="2"/>
</dbReference>
<feature type="domain" description="Zer-1-like leucine-rich repeats region" evidence="9">
    <location>
        <begin position="204"/>
        <end position="335"/>
    </location>
</feature>
<evidence type="ECO:0000313" key="11">
    <source>
        <dbReference type="Proteomes" id="UP001153636"/>
    </source>
</evidence>
<dbReference type="EMBL" id="OV651813">
    <property type="protein sequence ID" value="CAH1098987.1"/>
    <property type="molecule type" value="Genomic_DNA"/>
</dbReference>
<protein>
    <recommendedName>
        <fullName evidence="5">Protein zer-1 homolog</fullName>
    </recommendedName>
    <alternativeName>
        <fullName evidence="6">Zyg-11 homolog B-like protein</fullName>
    </alternativeName>
</protein>
<sequence>MLQNRCRHSSVLPHEICSFCNTTTPETLLDICFDYINKHPETICNPGFSSEEDLQLLDGLSLPVEICERLLNVRNNSLTPVDSNFINLFRNTDCTRLKRVKLRRQSEIKDQDLEILLKHNLVELDLSLCPNLTPTCIHHITENSSNLLFLSVGEDTDIFPVRMFGKSPIGQELYDKGYIFYAPNLRKLTLKGLHLLQSDFYMILLYPLSNLTHLDLSNCNDLHDFSYTQHLINLTSLILYNVHGIELMIPAICKLTNLKHLDVSQSKDDQGKYEKGDKILSSIVECLPKLTSLDISGTNLAGRGVAETLNGSVCDIPGLSSRANNPFQYLGLYETSHDACLRHDIPAKLIGGNANEEQILVAALAYLDRTDMLQKVMNELFHLFRLENIEYLGQALNIVLEAMSRHLHERHIQISGSATLFYIVKGTGPELHDDVRVKRKIITTLLNGMSVHKNDDTMMRNGCLTLCQFRIPQDVLFDYERLVNILLYSVYGMVQESFVQRIGIYLLNSLACQVDGHQKVKLGELGAINRMIWLIKERLERGLCDDVLEVAWSTMWNVTDETPLNCRKFLEHKGMQHFLQCLERFPDKEELLRNMMGLLGNVAEVQELRHYLITPEYLTVFARLLDSESDGIEVSYNAAGVISHIASDGPGVWAVQEPSRTYVLNKMVSAIERWDLNSPRNINYRSFEPILYLVQVFHTPECQHWAVWALANLTKVYPEKYCTLVEREGGLRLLQKLIFHSDVPARVKDLAGVVIENCRNFQASLDG</sequence>
<dbReference type="PROSITE" id="PS50176">
    <property type="entry name" value="ARM_REPEAT"/>
    <property type="match status" value="1"/>
</dbReference>
<accession>A0A9P0CHY7</accession>
<dbReference type="InterPro" id="IPR032675">
    <property type="entry name" value="LRR_dom_sf"/>
</dbReference>
<evidence type="ECO:0000259" key="9">
    <source>
        <dbReference type="Pfam" id="PF25013"/>
    </source>
</evidence>